<protein>
    <recommendedName>
        <fullName evidence="5">C3H1-type domain-containing protein</fullName>
    </recommendedName>
</protein>
<evidence type="ECO:0000313" key="6">
    <source>
        <dbReference type="EMBL" id="ETV97725.1"/>
    </source>
</evidence>
<dbReference type="InterPro" id="IPR012340">
    <property type="entry name" value="NA-bd_OB-fold"/>
</dbReference>
<dbReference type="OrthoDB" id="7459479at2759"/>
<dbReference type="RefSeq" id="XP_008873286.1">
    <property type="nucleotide sequence ID" value="XM_008875064.1"/>
</dbReference>
<keyword evidence="1 4" id="KW-0479">Metal-binding</keyword>
<reference evidence="6" key="1">
    <citation type="submission" date="2013-12" db="EMBL/GenBank/DDBJ databases">
        <title>The Genome Sequence of Aphanomyces invadans NJM9701.</title>
        <authorList>
            <consortium name="The Broad Institute Genomics Platform"/>
            <person name="Russ C."/>
            <person name="Tyler B."/>
            <person name="van West P."/>
            <person name="Dieguez-Uribeondo J."/>
            <person name="Young S.K."/>
            <person name="Zeng Q."/>
            <person name="Gargeya S."/>
            <person name="Fitzgerald M."/>
            <person name="Abouelleil A."/>
            <person name="Alvarado L."/>
            <person name="Chapman S.B."/>
            <person name="Gainer-Dewar J."/>
            <person name="Goldberg J."/>
            <person name="Griggs A."/>
            <person name="Gujja S."/>
            <person name="Hansen M."/>
            <person name="Howarth C."/>
            <person name="Imamovic A."/>
            <person name="Ireland A."/>
            <person name="Larimer J."/>
            <person name="McCowan C."/>
            <person name="Murphy C."/>
            <person name="Pearson M."/>
            <person name="Poon T.W."/>
            <person name="Priest M."/>
            <person name="Roberts A."/>
            <person name="Saif S."/>
            <person name="Shea T."/>
            <person name="Sykes S."/>
            <person name="Wortman J."/>
            <person name="Nusbaum C."/>
            <person name="Birren B."/>
        </authorList>
    </citation>
    <scope>NUCLEOTIDE SEQUENCE [LARGE SCALE GENOMIC DNA]</scope>
    <source>
        <strain evidence="6">NJM9701</strain>
    </source>
</reference>
<evidence type="ECO:0000256" key="3">
    <source>
        <dbReference type="ARBA" id="ARBA00022833"/>
    </source>
</evidence>
<keyword evidence="3 4" id="KW-0862">Zinc</keyword>
<gene>
    <name evidence="6" type="ORF">H310_09098</name>
</gene>
<dbReference type="PANTHER" id="PTHR36971">
    <property type="entry name" value="UNNAMED PRODUCT"/>
    <property type="match status" value="1"/>
</dbReference>
<dbReference type="GO" id="GO:0008270">
    <property type="term" value="F:zinc ion binding"/>
    <property type="evidence" value="ECO:0007669"/>
    <property type="project" value="UniProtKB-KW"/>
</dbReference>
<sequence length="384" mass="43689">MATSQAFPTMAIEGQFTRKRILSKSLMFADVLVDDSSTIQVMFRAGEGPWTKETLTQLNWDVHVGDIVVVEGGKKIEENDRVLLVASSCAVKESWKSKHPDKRFEPATDESQGLASKQAYANMIQLRGFNACKYHFSNGSCVRGEACHFWHGPPGDYKLLQEEWIQKRAVQKRELALLVDDPLDPHAKEQKSHRARIFCEWLVEQYGVDRLQEGSGVIDVAGGKGDIAFELWLCRDIPTTLIDPVRRHARQDVKLIDDQRQVKTRRTHLKFMAQHGKPKWTHMMEELNNDLIATHNALFQSCSIVVGMHPDEATEAIVDAALAFSKPFAIVPCCVMSRLFPNRYWNDDKVATYEVFVEYLKAKHPGIRSAFLPFGGRNQVLYRM</sequence>
<dbReference type="EMBL" id="KI913971">
    <property type="protein sequence ID" value="ETV97725.1"/>
    <property type="molecule type" value="Genomic_DNA"/>
</dbReference>
<dbReference type="Gene3D" id="2.40.50.140">
    <property type="entry name" value="Nucleic acid-binding proteins"/>
    <property type="match status" value="1"/>
</dbReference>
<keyword evidence="2 4" id="KW-0863">Zinc-finger</keyword>
<proteinExistence type="predicted"/>
<name>A0A024TU79_9STRA</name>
<dbReference type="eggNOG" id="ENOG502QW22">
    <property type="taxonomic scope" value="Eukaryota"/>
</dbReference>
<dbReference type="PROSITE" id="PS50103">
    <property type="entry name" value="ZF_C3H1"/>
    <property type="match status" value="1"/>
</dbReference>
<dbReference type="InterPro" id="IPR036855">
    <property type="entry name" value="Znf_CCCH_sf"/>
</dbReference>
<dbReference type="AlphaFoldDB" id="A0A024TU79"/>
<organism evidence="6">
    <name type="scientific">Aphanomyces invadans</name>
    <dbReference type="NCBI Taxonomy" id="157072"/>
    <lineage>
        <taxon>Eukaryota</taxon>
        <taxon>Sar</taxon>
        <taxon>Stramenopiles</taxon>
        <taxon>Oomycota</taxon>
        <taxon>Saprolegniomycetes</taxon>
        <taxon>Saprolegniales</taxon>
        <taxon>Verrucalvaceae</taxon>
        <taxon>Aphanomyces</taxon>
    </lineage>
</organism>
<evidence type="ECO:0000259" key="5">
    <source>
        <dbReference type="PROSITE" id="PS50103"/>
    </source>
</evidence>
<dbReference type="InterPro" id="IPR000571">
    <property type="entry name" value="Znf_CCCH"/>
</dbReference>
<accession>A0A024TU79</accession>
<dbReference type="PANTHER" id="PTHR36971:SF3">
    <property type="entry name" value="C3H1-TYPE DOMAIN-CONTAINING PROTEIN"/>
    <property type="match status" value="1"/>
</dbReference>
<dbReference type="GeneID" id="20086148"/>
<dbReference type="SUPFAM" id="SSF90229">
    <property type="entry name" value="CCCH zinc finger"/>
    <property type="match status" value="1"/>
</dbReference>
<evidence type="ECO:0000256" key="1">
    <source>
        <dbReference type="ARBA" id="ARBA00022723"/>
    </source>
</evidence>
<feature type="domain" description="C3H1-type" evidence="5">
    <location>
        <begin position="126"/>
        <end position="154"/>
    </location>
</feature>
<evidence type="ECO:0000256" key="4">
    <source>
        <dbReference type="PROSITE-ProRule" id="PRU00723"/>
    </source>
</evidence>
<dbReference type="VEuPathDB" id="FungiDB:H310_09098"/>
<feature type="zinc finger region" description="C3H1-type" evidence="4">
    <location>
        <begin position="126"/>
        <end position="154"/>
    </location>
</feature>
<evidence type="ECO:0000256" key="2">
    <source>
        <dbReference type="ARBA" id="ARBA00022771"/>
    </source>
</evidence>